<reference evidence="2 3" key="1">
    <citation type="journal article" date="2007" name="Int. J. Syst. Evol. Microbiol.">
        <title>Paenibacillus ginsengarvi sp. nov., isolated from soil from ginseng cultivation.</title>
        <authorList>
            <person name="Yoon M.H."/>
            <person name="Ten L.N."/>
            <person name="Im W.T."/>
        </authorList>
    </citation>
    <scope>NUCLEOTIDE SEQUENCE [LARGE SCALE GENOMIC DNA]</scope>
    <source>
        <strain evidence="2 3">KCTC 13059</strain>
    </source>
</reference>
<evidence type="ECO:0000313" key="3">
    <source>
        <dbReference type="Proteomes" id="UP000282311"/>
    </source>
</evidence>
<evidence type="ECO:0000256" key="1">
    <source>
        <dbReference type="SAM" id="Phobius"/>
    </source>
</evidence>
<dbReference type="AlphaFoldDB" id="A0A3B0CJR3"/>
<evidence type="ECO:0000313" key="2">
    <source>
        <dbReference type="EMBL" id="RKN85895.1"/>
    </source>
</evidence>
<dbReference type="RefSeq" id="WP_120746263.1">
    <property type="nucleotide sequence ID" value="NZ_RBAH01000003.1"/>
</dbReference>
<protein>
    <recommendedName>
        <fullName evidence="4">HPP family protein</fullName>
    </recommendedName>
</protein>
<feature type="transmembrane region" description="Helical" evidence="1">
    <location>
        <begin position="125"/>
        <end position="145"/>
    </location>
</feature>
<keyword evidence="1" id="KW-0472">Membrane</keyword>
<dbReference type="Proteomes" id="UP000282311">
    <property type="component" value="Unassembled WGS sequence"/>
</dbReference>
<gene>
    <name evidence="2" type="ORF">D7M11_06060</name>
</gene>
<proteinExistence type="predicted"/>
<accession>A0A3B0CJR3</accession>
<evidence type="ECO:0008006" key="4">
    <source>
        <dbReference type="Google" id="ProtNLM"/>
    </source>
</evidence>
<keyword evidence="1" id="KW-1133">Transmembrane helix</keyword>
<feature type="transmembrane region" description="Helical" evidence="1">
    <location>
        <begin position="73"/>
        <end position="91"/>
    </location>
</feature>
<organism evidence="2 3">
    <name type="scientific">Paenibacillus ginsengarvi</name>
    <dbReference type="NCBI Taxonomy" id="400777"/>
    <lineage>
        <taxon>Bacteria</taxon>
        <taxon>Bacillati</taxon>
        <taxon>Bacillota</taxon>
        <taxon>Bacilli</taxon>
        <taxon>Bacillales</taxon>
        <taxon>Paenibacillaceae</taxon>
        <taxon>Paenibacillus</taxon>
    </lineage>
</organism>
<keyword evidence="3" id="KW-1185">Reference proteome</keyword>
<name>A0A3B0CJR3_9BACL</name>
<feature type="transmembrane region" description="Helical" evidence="1">
    <location>
        <begin position="6"/>
        <end position="29"/>
    </location>
</feature>
<dbReference type="OrthoDB" id="2663140at2"/>
<sequence>MWIKSTILICYLLAAYWLSSHFGILKMCFYPTLGAFGYFFISRSLNRSEALKVIAAAVTASATGSVLHALSPGAVAFVLTCIVTICLIQLIRIHAAPILAVAFIPFFAPLPAIWTLPVFVCGSLLGLLVALGLSQALEAGWASLYTRTKTKAANLEAGS</sequence>
<keyword evidence="1" id="KW-0812">Transmembrane</keyword>
<comment type="caution">
    <text evidence="2">The sequence shown here is derived from an EMBL/GenBank/DDBJ whole genome shotgun (WGS) entry which is preliminary data.</text>
</comment>
<feature type="transmembrane region" description="Helical" evidence="1">
    <location>
        <begin position="98"/>
        <end position="119"/>
    </location>
</feature>
<dbReference type="EMBL" id="RBAH01000003">
    <property type="protein sequence ID" value="RKN85895.1"/>
    <property type="molecule type" value="Genomic_DNA"/>
</dbReference>